<sequence>MLPRKFRVTGSGPRAGGTYRREFTGVDTTSSSGDLMLCLTVMYFLNSDMSQFGVLAFSNWNGVYIDLRHVFSLSTDSDPSAFVHRVMSFLSFYEHGQVKVAGAFPYLFMGLNLFTRT</sequence>
<comment type="caution">
    <text evidence="1">The sequence shown here is derived from an EMBL/GenBank/DDBJ whole genome shotgun (WGS) entry which is preliminary data.</text>
</comment>
<dbReference type="Proteomes" id="UP001283361">
    <property type="component" value="Unassembled WGS sequence"/>
</dbReference>
<keyword evidence="2" id="KW-1185">Reference proteome</keyword>
<protein>
    <submittedName>
        <fullName evidence="1">Uncharacterized protein</fullName>
    </submittedName>
</protein>
<evidence type="ECO:0000313" key="1">
    <source>
        <dbReference type="EMBL" id="KAK3741010.1"/>
    </source>
</evidence>
<organism evidence="1 2">
    <name type="scientific">Elysia crispata</name>
    <name type="common">lettuce slug</name>
    <dbReference type="NCBI Taxonomy" id="231223"/>
    <lineage>
        <taxon>Eukaryota</taxon>
        <taxon>Metazoa</taxon>
        <taxon>Spiralia</taxon>
        <taxon>Lophotrochozoa</taxon>
        <taxon>Mollusca</taxon>
        <taxon>Gastropoda</taxon>
        <taxon>Heterobranchia</taxon>
        <taxon>Euthyneura</taxon>
        <taxon>Panpulmonata</taxon>
        <taxon>Sacoglossa</taxon>
        <taxon>Placobranchoidea</taxon>
        <taxon>Plakobranchidae</taxon>
        <taxon>Elysia</taxon>
    </lineage>
</organism>
<proteinExistence type="predicted"/>
<accession>A0AAE0YCK2</accession>
<dbReference type="EMBL" id="JAWDGP010006450">
    <property type="protein sequence ID" value="KAK3741010.1"/>
    <property type="molecule type" value="Genomic_DNA"/>
</dbReference>
<gene>
    <name evidence="1" type="ORF">RRG08_005700</name>
</gene>
<evidence type="ECO:0000313" key="2">
    <source>
        <dbReference type="Proteomes" id="UP001283361"/>
    </source>
</evidence>
<reference evidence="1" key="1">
    <citation type="journal article" date="2023" name="G3 (Bethesda)">
        <title>A reference genome for the long-term kleptoplast-retaining sea slug Elysia crispata morphotype clarki.</title>
        <authorList>
            <person name="Eastman K.E."/>
            <person name="Pendleton A.L."/>
            <person name="Shaikh M.A."/>
            <person name="Suttiyut T."/>
            <person name="Ogas R."/>
            <person name="Tomko P."/>
            <person name="Gavelis G."/>
            <person name="Widhalm J.R."/>
            <person name="Wisecaver J.H."/>
        </authorList>
    </citation>
    <scope>NUCLEOTIDE SEQUENCE</scope>
    <source>
        <strain evidence="1">ECLA1</strain>
    </source>
</reference>
<dbReference type="AlphaFoldDB" id="A0AAE0YCK2"/>
<name>A0AAE0YCK2_9GAST</name>